<evidence type="ECO:0000313" key="2">
    <source>
        <dbReference type="Proteomes" id="UP000681075"/>
    </source>
</evidence>
<dbReference type="EMBL" id="BOPV01000001">
    <property type="protein sequence ID" value="GIL39272.1"/>
    <property type="molecule type" value="Genomic_DNA"/>
</dbReference>
<evidence type="ECO:0000313" key="1">
    <source>
        <dbReference type="EMBL" id="GIL39272.1"/>
    </source>
</evidence>
<keyword evidence="2" id="KW-1185">Reference proteome</keyword>
<organism evidence="1 2">
    <name type="scientific">Roseiterribacter gracilis</name>
    <dbReference type="NCBI Taxonomy" id="2812848"/>
    <lineage>
        <taxon>Bacteria</taxon>
        <taxon>Pseudomonadati</taxon>
        <taxon>Pseudomonadota</taxon>
        <taxon>Alphaproteobacteria</taxon>
        <taxon>Rhodospirillales</taxon>
        <taxon>Roseiterribacteraceae</taxon>
        <taxon>Roseiterribacter</taxon>
    </lineage>
</organism>
<dbReference type="AlphaFoldDB" id="A0A8S8XB66"/>
<gene>
    <name evidence="1" type="ORF">TMPK1_15090</name>
</gene>
<sequence length="94" mass="10392">MKTPADFSIGDEFVAPGLANGQFTRWRVTDVGTRTIVAIRVDEVTVDRDDGSQATYEGDAAEPFLQGPPYDVLEHVFDEDDLEDDDLVIVTDDD</sequence>
<name>A0A8S8XB66_9PROT</name>
<comment type="caution">
    <text evidence="1">The sequence shown here is derived from an EMBL/GenBank/DDBJ whole genome shotgun (WGS) entry which is preliminary data.</text>
</comment>
<protein>
    <submittedName>
        <fullName evidence="1">Uncharacterized protein</fullName>
    </submittedName>
</protein>
<accession>A0A8S8XB66</accession>
<proteinExistence type="predicted"/>
<dbReference type="Proteomes" id="UP000681075">
    <property type="component" value="Unassembled WGS sequence"/>
</dbReference>
<dbReference type="RefSeq" id="WP_420242378.1">
    <property type="nucleotide sequence ID" value="NZ_BOPV01000001.1"/>
</dbReference>
<reference evidence="1" key="1">
    <citation type="submission" date="2021-02" db="EMBL/GenBank/DDBJ databases">
        <title>Genome sequence of Rhodospirillales sp. strain TMPK1 isolated from soil.</title>
        <authorList>
            <person name="Nakai R."/>
            <person name="Kusada H."/>
            <person name="Tamaki H."/>
        </authorList>
    </citation>
    <scope>NUCLEOTIDE SEQUENCE</scope>
    <source>
        <strain evidence="1">TMPK1</strain>
    </source>
</reference>